<evidence type="ECO:0000256" key="8">
    <source>
        <dbReference type="ARBA" id="ARBA00022927"/>
    </source>
</evidence>
<keyword evidence="9" id="KW-0472">Membrane</keyword>
<organism evidence="13 14">
    <name type="scientific">Acinetobacter cumulans</name>
    <dbReference type="NCBI Taxonomy" id="2136182"/>
    <lineage>
        <taxon>Bacteria</taxon>
        <taxon>Pseudomonadati</taxon>
        <taxon>Pseudomonadota</taxon>
        <taxon>Gammaproteobacteria</taxon>
        <taxon>Moraxellales</taxon>
        <taxon>Moraxellaceae</taxon>
        <taxon>Acinetobacter</taxon>
    </lineage>
</organism>
<dbReference type="GO" id="GO:0015031">
    <property type="term" value="P:protein transport"/>
    <property type="evidence" value="ECO:0007669"/>
    <property type="project" value="UniProtKB-KW"/>
</dbReference>
<name>A0A3A8FS60_9GAMM</name>
<dbReference type="Proteomes" id="UP000281084">
    <property type="component" value="Unassembled WGS sequence"/>
</dbReference>
<comment type="caution">
    <text evidence="13">The sequence shown here is derived from an EMBL/GenBank/DDBJ whole genome shotgun (WGS) entry which is preliminary data.</text>
</comment>
<evidence type="ECO:0000256" key="2">
    <source>
        <dbReference type="ARBA" id="ARBA00004442"/>
    </source>
</evidence>
<dbReference type="Pfam" id="PF03895">
    <property type="entry name" value="YadA_anchor"/>
    <property type="match status" value="1"/>
</dbReference>
<evidence type="ECO:0000256" key="10">
    <source>
        <dbReference type="ARBA" id="ARBA00023237"/>
    </source>
</evidence>
<feature type="domain" description="Trimeric autotransporter adhesin YadA-like C-terminal membrane anchor" evidence="11">
    <location>
        <begin position="808"/>
        <end position="863"/>
    </location>
</feature>
<dbReference type="Pfam" id="PF05662">
    <property type="entry name" value="YadA_stalk"/>
    <property type="match status" value="5"/>
</dbReference>
<keyword evidence="6" id="KW-0812">Transmembrane</keyword>
<evidence type="ECO:0000313" key="14">
    <source>
        <dbReference type="Proteomes" id="UP000281084"/>
    </source>
</evidence>
<dbReference type="AlphaFoldDB" id="A0A3A8FS60"/>
<gene>
    <name evidence="13" type="ORF">D7V64_14325</name>
</gene>
<feature type="domain" description="Trimeric autotransporter adhesin YadA-like stalk" evidence="12">
    <location>
        <begin position="524"/>
        <end position="566"/>
    </location>
</feature>
<dbReference type="RefSeq" id="WP_171406560.1">
    <property type="nucleotide sequence ID" value="NZ_RAXZ01000026.1"/>
</dbReference>
<feature type="non-terminal residue" evidence="13">
    <location>
        <position position="1"/>
    </location>
</feature>
<evidence type="ECO:0000259" key="11">
    <source>
        <dbReference type="Pfam" id="PF03895"/>
    </source>
</evidence>
<feature type="domain" description="Trimeric autotransporter adhesin YadA-like stalk" evidence="12">
    <location>
        <begin position="79"/>
        <end position="115"/>
    </location>
</feature>
<dbReference type="SUPFAM" id="SSF101967">
    <property type="entry name" value="Adhesin YadA, collagen-binding domain"/>
    <property type="match status" value="2"/>
</dbReference>
<keyword evidence="10" id="KW-0998">Cell outer membrane</keyword>
<accession>A0A3A8FS60</accession>
<dbReference type="GO" id="GO:0009279">
    <property type="term" value="C:cell outer membrane"/>
    <property type="evidence" value="ECO:0007669"/>
    <property type="project" value="UniProtKB-SubCell"/>
</dbReference>
<proteinExistence type="inferred from homology"/>
<dbReference type="GO" id="GO:0009986">
    <property type="term" value="C:cell surface"/>
    <property type="evidence" value="ECO:0007669"/>
    <property type="project" value="UniProtKB-SubCell"/>
</dbReference>
<feature type="domain" description="Trimeric autotransporter adhesin YadA-like stalk" evidence="12">
    <location>
        <begin position="686"/>
        <end position="728"/>
    </location>
</feature>
<comment type="similarity">
    <text evidence="3">Belongs to the autotransporter-2 (AT-2) (TC 1.B.40) family.</text>
</comment>
<evidence type="ECO:0000259" key="12">
    <source>
        <dbReference type="Pfam" id="PF05662"/>
    </source>
</evidence>
<dbReference type="InterPro" id="IPR005594">
    <property type="entry name" value="YadA_C"/>
</dbReference>
<evidence type="ECO:0000256" key="3">
    <source>
        <dbReference type="ARBA" id="ARBA00005848"/>
    </source>
</evidence>
<dbReference type="EMBL" id="RAXZ01000026">
    <property type="protein sequence ID" value="RKG49238.1"/>
    <property type="molecule type" value="Genomic_DNA"/>
</dbReference>
<dbReference type="Gene3D" id="6.20.50.100">
    <property type="match status" value="1"/>
</dbReference>
<dbReference type="Gene3D" id="1.20.5.170">
    <property type="match status" value="2"/>
</dbReference>
<evidence type="ECO:0000256" key="6">
    <source>
        <dbReference type="ARBA" id="ARBA00022692"/>
    </source>
</evidence>
<evidence type="ECO:0000256" key="4">
    <source>
        <dbReference type="ARBA" id="ARBA00022448"/>
    </source>
</evidence>
<feature type="domain" description="Trimeric autotransporter adhesin YadA-like stalk" evidence="12">
    <location>
        <begin position="362"/>
        <end position="400"/>
    </location>
</feature>
<keyword evidence="5" id="KW-1134">Transmembrane beta strand</keyword>
<evidence type="ECO:0008006" key="15">
    <source>
        <dbReference type="Google" id="ProtNLM"/>
    </source>
</evidence>
<evidence type="ECO:0000256" key="7">
    <source>
        <dbReference type="ARBA" id="ARBA00022729"/>
    </source>
</evidence>
<keyword evidence="7" id="KW-0732">Signal</keyword>
<dbReference type="Gene3D" id="2.20.70.140">
    <property type="match status" value="2"/>
</dbReference>
<keyword evidence="4" id="KW-0813">Transport</keyword>
<evidence type="ECO:0000256" key="5">
    <source>
        <dbReference type="ARBA" id="ARBA00022452"/>
    </source>
</evidence>
<sequence length="867" mass="87001">TSPSAGLTTVTFDVNSQGLVNGAQLPVVYTDASGNPVYKQPNGTWNTATDGSGTVVPAANIITSVQSATGSTTAPTTLANVKDGVNGNDAVNVSQLKAASSTVKAGTNVAITPISTAAGTEYTVNADSSSVTATSGKLKVTVGAKDANNNTAYDVDLSATTQADIQKGIDANTVVNTKGLTFNGDSGSTGIKKLGDSVAVTGDANISTTASTSGVQVKLNPVLTGLTSVSITGGPTINTGGINMNSSKITNLTAGTDPNDAVNVSQLSTAVSNASLNFEGDVAATGAPANNFSRKVGETTKIVGGVTDVTQLTDDNIGVESDGAGKLTVKLAKNLQALDSVSITGGPTMNNGGIDMNGKKTTNLAAGTVSSTSQDAVNGSQLYNVSNSIKNSIGGNTIINPDGSITTVNLGDTGKDTIHDALKVINTTATNANKGWKLSTNGGTATQVVPDQQVDFSNSDNNVKITNNGSNVTVNLNNNLDLSPAGSVTMGNTTVNNGGLTIQNADPSKVVSVTDAGINAGNNKVTNVQDGLIATGSKDAVNGGQIKDIADSIKTSIGGNTVVNPDGTISTSNIGNTGKDNINDAISSVNTAATKAKTTVTQGANIVVTPSTNTDGSTNYQVATAKDVNFDNVNVSNNVSVGGNVSANEFKAGNTSVNNNGITIAHTDPNKVVSVTDSGISAGGNKVTHVAPGAISSTSTDAVNGSQLNATNNAFNSFLGGGATYNDNTKTYTAPTYVINNGSGSNSYNNVGDALGALNQADSTINNRIDVLGDRLEQSFRNTNNRIDDVEKTANAGIAAAMSLENAPYIAGKYTYAVGAAYHGGENAIGVTLRKTADNGRWSLTGGVAAASQGDPSVRIGISGVID</sequence>
<protein>
    <recommendedName>
        <fullName evidence="15">Trimeric autotransporter adhesin YadA-like C-terminal membrane anchor domain-containing protein</fullName>
    </recommendedName>
</protein>
<dbReference type="InterPro" id="IPR045584">
    <property type="entry name" value="Pilin-like"/>
</dbReference>
<evidence type="ECO:0000256" key="1">
    <source>
        <dbReference type="ARBA" id="ARBA00004241"/>
    </source>
</evidence>
<evidence type="ECO:0000256" key="9">
    <source>
        <dbReference type="ARBA" id="ARBA00023136"/>
    </source>
</evidence>
<dbReference type="SUPFAM" id="SSF54523">
    <property type="entry name" value="Pili subunits"/>
    <property type="match status" value="1"/>
</dbReference>
<dbReference type="InterPro" id="IPR011049">
    <property type="entry name" value="Serralysin-like_metalloprot_C"/>
</dbReference>
<feature type="domain" description="Trimeric autotransporter adhesin YadA-like stalk" evidence="12">
    <location>
        <begin position="248"/>
        <end position="280"/>
    </location>
</feature>
<dbReference type="Gene3D" id="3.30.1300.30">
    <property type="entry name" value="GSPII I/J protein-like"/>
    <property type="match status" value="1"/>
</dbReference>
<dbReference type="Gene3D" id="6.10.250.2040">
    <property type="match status" value="1"/>
</dbReference>
<comment type="subcellular location">
    <subcellularLocation>
        <location evidence="2">Cell outer membrane</location>
    </subcellularLocation>
    <subcellularLocation>
        <location evidence="1">Cell surface</location>
    </subcellularLocation>
</comment>
<dbReference type="InterPro" id="IPR008635">
    <property type="entry name" value="Coiled_stalk_dom"/>
</dbReference>
<reference evidence="13 14" key="1">
    <citation type="submission" date="2018-09" db="EMBL/GenBank/DDBJ databases">
        <title>The draft genome of Acinetobacter spp. strains.</title>
        <authorList>
            <person name="Qin J."/>
            <person name="Feng Y."/>
            <person name="Zong Z."/>
        </authorList>
    </citation>
    <scope>NUCLEOTIDE SEQUENCE [LARGE SCALE GENOMIC DNA]</scope>
    <source>
        <strain evidence="13 14">WCHAc060002</strain>
    </source>
</reference>
<evidence type="ECO:0000313" key="13">
    <source>
        <dbReference type="EMBL" id="RKG49238.1"/>
    </source>
</evidence>
<keyword evidence="8" id="KW-0653">Protein transport</keyword>